<sequence>MYKSLYVFFSMMILLIGCEKANNPHLFQGVKQEKSIWNILIIGSDSRGEQQARADTIMIAQYNKKENTAKLASIMRDSYVEIPSYDKKYNKINAAYYYGGPELLRKTIQHNFGIDVSHYVTIDFEAFVKIVDTIAPEGIEVNVTQTIIDDMGLHVKPEIQPLHGKDLLKYARFRHDTESDFGRVKRQQEVLRALKQTLTDKVHSIDGVLNLPIMAHELSPYIKTNLDIPTLFSLGNNILFQPIDKIETMRIPIDNEYESALTKHAGSVLKINPETNKEAIQKFFNATKAVNTP</sequence>
<evidence type="ECO:0000256" key="2">
    <source>
        <dbReference type="ARBA" id="ARBA00006068"/>
    </source>
</evidence>
<keyword evidence="6" id="KW-1133">Transmembrane helix</keyword>
<dbReference type="InterPro" id="IPR004474">
    <property type="entry name" value="LytR_CpsA_psr"/>
</dbReference>
<evidence type="ECO:0000313" key="13">
    <source>
        <dbReference type="EMBL" id="OUM49112.1"/>
    </source>
</evidence>
<evidence type="ECO:0000256" key="7">
    <source>
        <dbReference type="ARBA" id="ARBA00023015"/>
    </source>
</evidence>
<reference evidence="13 14" key="1">
    <citation type="submission" date="2017-02" db="EMBL/GenBank/DDBJ databases">
        <title>Bacillus pseudomycoides isolate FSL K6-0042.</title>
        <authorList>
            <person name="Kovac J."/>
        </authorList>
    </citation>
    <scope>NUCLEOTIDE SEQUENCE [LARGE SCALE GENOMIC DNA]</scope>
    <source>
        <strain evidence="13 14">FSL K6-0042</strain>
    </source>
</reference>
<dbReference type="PROSITE" id="PS51257">
    <property type="entry name" value="PROKAR_LIPOPROTEIN"/>
    <property type="match status" value="1"/>
</dbReference>
<dbReference type="Pfam" id="PF03816">
    <property type="entry name" value="LytR_cpsA_psr"/>
    <property type="match status" value="1"/>
</dbReference>
<evidence type="ECO:0000256" key="3">
    <source>
        <dbReference type="ARBA" id="ARBA00022475"/>
    </source>
</evidence>
<keyword evidence="3" id="KW-1003">Cell membrane</keyword>
<protein>
    <recommendedName>
        <fullName evidence="11">Regulatory protein MsrR</fullName>
    </recommendedName>
</protein>
<keyword evidence="8" id="KW-0472">Membrane</keyword>
<name>A0A1Y3MNF9_9BACI</name>
<dbReference type="AlphaFoldDB" id="A0A1Y3MNF9"/>
<dbReference type="Gene3D" id="3.40.630.190">
    <property type="entry name" value="LCP protein"/>
    <property type="match status" value="1"/>
</dbReference>
<organism evidence="13 14">
    <name type="scientific">Bacillus pseudomycoides</name>
    <dbReference type="NCBI Taxonomy" id="64104"/>
    <lineage>
        <taxon>Bacteria</taxon>
        <taxon>Bacillati</taxon>
        <taxon>Bacillota</taxon>
        <taxon>Bacilli</taxon>
        <taxon>Bacillales</taxon>
        <taxon>Bacillaceae</taxon>
        <taxon>Bacillus</taxon>
        <taxon>Bacillus cereus group</taxon>
    </lineage>
</organism>
<dbReference type="GO" id="GO:0005886">
    <property type="term" value="C:plasma membrane"/>
    <property type="evidence" value="ECO:0007669"/>
    <property type="project" value="UniProtKB-SubCell"/>
</dbReference>
<dbReference type="NCBIfam" id="TIGR00350">
    <property type="entry name" value="lytR_cpsA_psr"/>
    <property type="match status" value="1"/>
</dbReference>
<evidence type="ECO:0000256" key="8">
    <source>
        <dbReference type="ARBA" id="ARBA00023136"/>
    </source>
</evidence>
<evidence type="ECO:0000256" key="11">
    <source>
        <dbReference type="ARBA" id="ARBA00040752"/>
    </source>
</evidence>
<dbReference type="InterPro" id="IPR050922">
    <property type="entry name" value="LytR/CpsA/Psr_CW_biosynth"/>
</dbReference>
<keyword evidence="7" id="KW-0805">Transcription regulation</keyword>
<feature type="domain" description="Cell envelope-related transcriptional attenuator" evidence="12">
    <location>
        <begin position="53"/>
        <end position="198"/>
    </location>
</feature>
<gene>
    <name evidence="13" type="ORF">BW425_09915</name>
</gene>
<dbReference type="PANTHER" id="PTHR33392">
    <property type="entry name" value="POLYISOPRENYL-TEICHOIC ACID--PEPTIDOGLYCAN TEICHOIC ACID TRANSFERASE TAGU"/>
    <property type="match status" value="1"/>
</dbReference>
<comment type="function">
    <text evidence="10">Involved in SarA attenuation. Affects resistance to oxacillin and teicoplanin, as well as the synthesis of virulence factors.</text>
</comment>
<dbReference type="GO" id="GO:0071555">
    <property type="term" value="P:cell wall organization"/>
    <property type="evidence" value="ECO:0007669"/>
    <property type="project" value="UniProtKB-KW"/>
</dbReference>
<evidence type="ECO:0000256" key="6">
    <source>
        <dbReference type="ARBA" id="ARBA00022989"/>
    </source>
</evidence>
<accession>A0A1Y3MNF9</accession>
<dbReference type="RefSeq" id="WP_088093949.1">
    <property type="nucleotide sequence ID" value="NZ_JBALMA010000079.1"/>
</dbReference>
<evidence type="ECO:0000256" key="1">
    <source>
        <dbReference type="ARBA" id="ARBA00004401"/>
    </source>
</evidence>
<dbReference type="Proteomes" id="UP000195321">
    <property type="component" value="Unassembled WGS sequence"/>
</dbReference>
<evidence type="ECO:0000256" key="9">
    <source>
        <dbReference type="ARBA" id="ARBA00023163"/>
    </source>
</evidence>
<proteinExistence type="inferred from homology"/>
<comment type="subcellular location">
    <subcellularLocation>
        <location evidence="1">Cell membrane</location>
        <topology evidence="1">Single-pass type II membrane protein</topology>
    </subcellularLocation>
</comment>
<evidence type="ECO:0000256" key="4">
    <source>
        <dbReference type="ARBA" id="ARBA00022692"/>
    </source>
</evidence>
<dbReference type="PANTHER" id="PTHR33392:SF8">
    <property type="entry name" value="REGULATORY PROTEIN MSRR"/>
    <property type="match status" value="1"/>
</dbReference>
<comment type="similarity">
    <text evidence="2">Belongs to the LytR/CpsA/Psr (LCP) family.</text>
</comment>
<keyword evidence="5" id="KW-0735">Signal-anchor</keyword>
<dbReference type="EMBL" id="MWPX01000008">
    <property type="protein sequence ID" value="OUM49112.1"/>
    <property type="molecule type" value="Genomic_DNA"/>
</dbReference>
<evidence type="ECO:0000256" key="5">
    <source>
        <dbReference type="ARBA" id="ARBA00022968"/>
    </source>
</evidence>
<keyword evidence="9" id="KW-0804">Transcription</keyword>
<evidence type="ECO:0000256" key="10">
    <source>
        <dbReference type="ARBA" id="ARBA00037178"/>
    </source>
</evidence>
<comment type="caution">
    <text evidence="13">The sequence shown here is derived from an EMBL/GenBank/DDBJ whole genome shotgun (WGS) entry which is preliminary data.</text>
</comment>
<evidence type="ECO:0000313" key="14">
    <source>
        <dbReference type="Proteomes" id="UP000195321"/>
    </source>
</evidence>
<keyword evidence="4" id="KW-0812">Transmembrane</keyword>
<evidence type="ECO:0000259" key="12">
    <source>
        <dbReference type="Pfam" id="PF03816"/>
    </source>
</evidence>